<keyword evidence="3" id="KW-1185">Reference proteome</keyword>
<dbReference type="EMBL" id="JAMKOV010000002">
    <property type="protein sequence ID" value="KAI8042508.1"/>
    <property type="molecule type" value="Genomic_DNA"/>
</dbReference>
<dbReference type="AlphaFoldDB" id="A0A9P9YTC3"/>
<proteinExistence type="predicted"/>
<protein>
    <submittedName>
        <fullName evidence="2">Uncharacterized protein</fullName>
    </submittedName>
</protein>
<comment type="caution">
    <text evidence="2">The sequence shown here is derived from an EMBL/GenBank/DDBJ whole genome shotgun (WGS) entry which is preliminary data.</text>
</comment>
<reference evidence="2" key="1">
    <citation type="journal article" date="2023" name="Genome Biol. Evol.">
        <title>Long-read-based Genome Assembly of Drosophila gunungcola Reveals Fewer Chemosensory Genes in Flower-breeding Species.</title>
        <authorList>
            <person name="Negi A."/>
            <person name="Liao B.Y."/>
            <person name="Yeh S.D."/>
        </authorList>
    </citation>
    <scope>NUCLEOTIDE SEQUENCE</scope>
    <source>
        <strain evidence="2">Sukarami</strain>
    </source>
</reference>
<evidence type="ECO:0000256" key="1">
    <source>
        <dbReference type="SAM" id="MobiDB-lite"/>
    </source>
</evidence>
<gene>
    <name evidence="2" type="ORF">M5D96_003821</name>
</gene>
<accession>A0A9P9YTC3</accession>
<dbReference type="Proteomes" id="UP001059596">
    <property type="component" value="Unassembled WGS sequence"/>
</dbReference>
<sequence length="121" mass="13774">MLQLAPCCCVRFGLLFLSSSTVRFVIHPANIRANVRANTRTPRAHTITQIFMALLLCVITSQRRERGVHRVWGAAGRLLWRVQCELGPALLDHLHYTDHRADPLDQERRADHKAQSAARAR</sequence>
<organism evidence="2 3">
    <name type="scientific">Drosophila gunungcola</name>
    <name type="common">fruit fly</name>
    <dbReference type="NCBI Taxonomy" id="103775"/>
    <lineage>
        <taxon>Eukaryota</taxon>
        <taxon>Metazoa</taxon>
        <taxon>Ecdysozoa</taxon>
        <taxon>Arthropoda</taxon>
        <taxon>Hexapoda</taxon>
        <taxon>Insecta</taxon>
        <taxon>Pterygota</taxon>
        <taxon>Neoptera</taxon>
        <taxon>Endopterygota</taxon>
        <taxon>Diptera</taxon>
        <taxon>Brachycera</taxon>
        <taxon>Muscomorpha</taxon>
        <taxon>Ephydroidea</taxon>
        <taxon>Drosophilidae</taxon>
        <taxon>Drosophila</taxon>
        <taxon>Sophophora</taxon>
    </lineage>
</organism>
<evidence type="ECO:0000313" key="2">
    <source>
        <dbReference type="EMBL" id="KAI8042508.1"/>
    </source>
</evidence>
<feature type="compositionally biased region" description="Basic and acidic residues" evidence="1">
    <location>
        <begin position="102"/>
        <end position="114"/>
    </location>
</feature>
<name>A0A9P9YTC3_9MUSC</name>
<feature type="region of interest" description="Disordered" evidence="1">
    <location>
        <begin position="102"/>
        <end position="121"/>
    </location>
</feature>
<evidence type="ECO:0000313" key="3">
    <source>
        <dbReference type="Proteomes" id="UP001059596"/>
    </source>
</evidence>